<dbReference type="Gene3D" id="3.20.20.150">
    <property type="entry name" value="Divalent-metal-dependent TIM barrel enzymes"/>
    <property type="match status" value="1"/>
</dbReference>
<evidence type="ECO:0000313" key="3">
    <source>
        <dbReference type="EMBL" id="MFC4196844.1"/>
    </source>
</evidence>
<organism evidence="3 4">
    <name type="scientific">Pedobacter jamesrossensis</name>
    <dbReference type="NCBI Taxonomy" id="1908238"/>
    <lineage>
        <taxon>Bacteria</taxon>
        <taxon>Pseudomonadati</taxon>
        <taxon>Bacteroidota</taxon>
        <taxon>Sphingobacteriia</taxon>
        <taxon>Sphingobacteriales</taxon>
        <taxon>Sphingobacteriaceae</taxon>
        <taxon>Pedobacter</taxon>
    </lineage>
</organism>
<reference evidence="4" key="1">
    <citation type="journal article" date="2019" name="Int. J. Syst. Evol. Microbiol.">
        <title>The Global Catalogue of Microorganisms (GCM) 10K type strain sequencing project: providing services to taxonomists for standard genome sequencing and annotation.</title>
        <authorList>
            <consortium name="The Broad Institute Genomics Platform"/>
            <consortium name="The Broad Institute Genome Sequencing Center for Infectious Disease"/>
            <person name="Wu L."/>
            <person name="Ma J."/>
        </authorList>
    </citation>
    <scope>NUCLEOTIDE SEQUENCE [LARGE SCALE GENOMIC DNA]</scope>
    <source>
        <strain evidence="4">CCM 8689</strain>
    </source>
</reference>
<dbReference type="PANTHER" id="PTHR43489">
    <property type="entry name" value="ISOMERASE"/>
    <property type="match status" value="1"/>
</dbReference>
<evidence type="ECO:0000313" key="4">
    <source>
        <dbReference type="Proteomes" id="UP001595792"/>
    </source>
</evidence>
<gene>
    <name evidence="3" type="ORF">ACFOUY_09055</name>
</gene>
<feature type="domain" description="Xylose isomerase-like TIM barrel" evidence="2">
    <location>
        <begin position="73"/>
        <end position="267"/>
    </location>
</feature>
<name>A0ABV8NK46_9SPHI</name>
<dbReference type="Pfam" id="PF01261">
    <property type="entry name" value="AP_endonuc_2"/>
    <property type="match status" value="1"/>
</dbReference>
<keyword evidence="4" id="KW-1185">Reference proteome</keyword>
<dbReference type="InterPro" id="IPR013022">
    <property type="entry name" value="Xyl_isomerase-like_TIM-brl"/>
</dbReference>
<dbReference type="GO" id="GO:0016853">
    <property type="term" value="F:isomerase activity"/>
    <property type="evidence" value="ECO:0007669"/>
    <property type="project" value="UniProtKB-KW"/>
</dbReference>
<dbReference type="EMBL" id="JBHSBY010000067">
    <property type="protein sequence ID" value="MFC4196844.1"/>
    <property type="molecule type" value="Genomic_DNA"/>
</dbReference>
<dbReference type="RefSeq" id="WP_378960184.1">
    <property type="nucleotide sequence ID" value="NZ_JBHRXC010000016.1"/>
</dbReference>
<accession>A0ABV8NK46</accession>
<dbReference type="InterPro" id="IPR036237">
    <property type="entry name" value="Xyl_isomerase-like_sf"/>
</dbReference>
<protein>
    <submittedName>
        <fullName evidence="3">Sugar phosphate isomerase/epimerase family protein</fullName>
    </submittedName>
</protein>
<evidence type="ECO:0000259" key="2">
    <source>
        <dbReference type="Pfam" id="PF01261"/>
    </source>
</evidence>
<dbReference type="InterPro" id="IPR050417">
    <property type="entry name" value="Sugar_Epim/Isomerase"/>
</dbReference>
<keyword evidence="1 3" id="KW-0413">Isomerase</keyword>
<dbReference type="Proteomes" id="UP001595792">
    <property type="component" value="Unassembled WGS sequence"/>
</dbReference>
<dbReference type="SUPFAM" id="SSF51658">
    <property type="entry name" value="Xylose isomerase-like"/>
    <property type="match status" value="1"/>
</dbReference>
<evidence type="ECO:0000256" key="1">
    <source>
        <dbReference type="ARBA" id="ARBA00023235"/>
    </source>
</evidence>
<dbReference type="PANTHER" id="PTHR43489:SF7">
    <property type="entry name" value="3-DEHYDRO-D-GULOSIDE 4-EPIMERASE-RELATED"/>
    <property type="match status" value="1"/>
</dbReference>
<sequence length="285" mass="31677">MRYLYLILLLVLTNADKVLAQQIPKLGIVSPLSRDSLAHASGFTMLGESVPNLLSPLLKESDFLASVEKINKARCKVISCNLFFPATIKIAGPSVDENKVIGYADTVLFRAGKAGIKYIILGSSGARSIPLDYSQEKAKNDFVTLCKKLALLAEKYNVTILLENLQSKETNFLSSLKSAAEVVRRVNHPAFKLNADIFHMMRENESPQEIVNAGSLITFCEIAEKEKRSLPGVMGDDFKPYLKALKEINYHGFIFMEGAIEHPETELPLAFKYLSNQLSEVYLSK</sequence>
<proteinExistence type="predicted"/>
<comment type="caution">
    <text evidence="3">The sequence shown here is derived from an EMBL/GenBank/DDBJ whole genome shotgun (WGS) entry which is preliminary data.</text>
</comment>